<comment type="subcellular location">
    <subcellularLocation>
        <location evidence="1">Endoplasmic reticulum lumen</location>
    </subcellularLocation>
</comment>
<dbReference type="GO" id="GO:0005788">
    <property type="term" value="C:endoplasmic reticulum lumen"/>
    <property type="evidence" value="ECO:0007669"/>
    <property type="project" value="UniProtKB-SubCell"/>
</dbReference>
<evidence type="ECO:0000256" key="3">
    <source>
        <dbReference type="ARBA" id="ARBA00022737"/>
    </source>
</evidence>
<dbReference type="FunFam" id="1.25.40.10:FF:000224">
    <property type="entry name" value="DnaJ and TPR domain protein"/>
    <property type="match status" value="1"/>
</dbReference>
<evidence type="ECO:0000256" key="1">
    <source>
        <dbReference type="ARBA" id="ARBA00004319"/>
    </source>
</evidence>
<evidence type="ECO:0000313" key="11">
    <source>
        <dbReference type="EMBL" id="KAJ5110741.1"/>
    </source>
</evidence>
<proteinExistence type="predicted"/>
<dbReference type="Gene3D" id="1.10.287.110">
    <property type="entry name" value="DnaJ domain"/>
    <property type="match status" value="1"/>
</dbReference>
<keyword evidence="3" id="KW-0677">Repeat</keyword>
<evidence type="ECO:0000256" key="9">
    <source>
        <dbReference type="SAM" id="SignalP"/>
    </source>
</evidence>
<dbReference type="InterPro" id="IPR036869">
    <property type="entry name" value="J_dom_sf"/>
</dbReference>
<feature type="region of interest" description="Disordered" evidence="8">
    <location>
        <begin position="456"/>
        <end position="494"/>
    </location>
</feature>
<evidence type="ECO:0000256" key="7">
    <source>
        <dbReference type="PROSITE-ProRule" id="PRU00339"/>
    </source>
</evidence>
<dbReference type="PROSITE" id="PS50076">
    <property type="entry name" value="DNAJ_2"/>
    <property type="match status" value="1"/>
</dbReference>
<evidence type="ECO:0000256" key="5">
    <source>
        <dbReference type="ARBA" id="ARBA00022824"/>
    </source>
</evidence>
<dbReference type="GO" id="GO:0051787">
    <property type="term" value="F:misfolded protein binding"/>
    <property type="evidence" value="ECO:0007669"/>
    <property type="project" value="TreeGrafter"/>
</dbReference>
<comment type="caution">
    <text evidence="11">The sequence shown here is derived from an EMBL/GenBank/DDBJ whole genome shotgun (WGS) entry which is preliminary data.</text>
</comment>
<reference evidence="11" key="2">
    <citation type="journal article" date="2023" name="IMA Fungus">
        <title>Comparative genomic study of the Penicillium genus elucidates a diverse pangenome and 15 lateral gene transfer events.</title>
        <authorList>
            <person name="Petersen C."/>
            <person name="Sorensen T."/>
            <person name="Nielsen M.R."/>
            <person name="Sondergaard T.E."/>
            <person name="Sorensen J.L."/>
            <person name="Fitzpatrick D.A."/>
            <person name="Frisvad J.C."/>
            <person name="Nielsen K.L."/>
        </authorList>
    </citation>
    <scope>NUCLEOTIDE SEQUENCE</scope>
    <source>
        <strain evidence="11">IBT 30761</strain>
    </source>
</reference>
<dbReference type="GO" id="GO:0051087">
    <property type="term" value="F:protein-folding chaperone binding"/>
    <property type="evidence" value="ECO:0007669"/>
    <property type="project" value="TreeGrafter"/>
</dbReference>
<feature type="signal peptide" evidence="9">
    <location>
        <begin position="1"/>
        <end position="20"/>
    </location>
</feature>
<dbReference type="PRINTS" id="PR00625">
    <property type="entry name" value="JDOMAIN"/>
</dbReference>
<dbReference type="InterPro" id="IPR011990">
    <property type="entry name" value="TPR-like_helical_dom_sf"/>
</dbReference>
<feature type="repeat" description="TPR" evidence="7">
    <location>
        <begin position="63"/>
        <end position="96"/>
    </location>
</feature>
<dbReference type="InterPro" id="IPR001623">
    <property type="entry name" value="DnaJ_domain"/>
</dbReference>
<evidence type="ECO:0000313" key="12">
    <source>
        <dbReference type="Proteomes" id="UP001149074"/>
    </source>
</evidence>
<keyword evidence="12" id="KW-1185">Reference proteome</keyword>
<feature type="domain" description="J" evidence="10">
    <location>
        <begin position="399"/>
        <end position="468"/>
    </location>
</feature>
<protein>
    <recommendedName>
        <fullName evidence="6">Tetratricopeptide repeat and J domain-containing co-chaperone DNJ1</fullName>
    </recommendedName>
</protein>
<gene>
    <name evidence="11" type="ORF">N7532_001276</name>
</gene>
<dbReference type="SUPFAM" id="SSF48452">
    <property type="entry name" value="TPR-like"/>
    <property type="match status" value="2"/>
</dbReference>
<evidence type="ECO:0000259" key="10">
    <source>
        <dbReference type="PROSITE" id="PS50076"/>
    </source>
</evidence>
<feature type="region of interest" description="Disordered" evidence="8">
    <location>
        <begin position="421"/>
        <end position="442"/>
    </location>
</feature>
<feature type="chain" id="PRO_5040996990" description="Tetratricopeptide repeat and J domain-containing co-chaperone DNJ1" evidence="9">
    <location>
        <begin position="21"/>
        <end position="522"/>
    </location>
</feature>
<evidence type="ECO:0000256" key="2">
    <source>
        <dbReference type="ARBA" id="ARBA00022729"/>
    </source>
</evidence>
<name>A0A9W9G264_9EURO</name>
<reference evidence="11" key="1">
    <citation type="submission" date="2022-11" db="EMBL/GenBank/DDBJ databases">
        <authorList>
            <person name="Petersen C."/>
        </authorList>
    </citation>
    <scope>NUCLEOTIDE SEQUENCE</scope>
    <source>
        <strain evidence="11">IBT 30761</strain>
    </source>
</reference>
<dbReference type="EMBL" id="JAPQKI010000002">
    <property type="protein sequence ID" value="KAJ5110741.1"/>
    <property type="molecule type" value="Genomic_DNA"/>
</dbReference>
<dbReference type="FunFam" id="1.10.287.110:FF:000083">
    <property type="entry name" value="DnaJ and TPR domain protein"/>
    <property type="match status" value="1"/>
</dbReference>
<dbReference type="SMART" id="SM00271">
    <property type="entry name" value="DnaJ"/>
    <property type="match status" value="1"/>
</dbReference>
<dbReference type="SMART" id="SM00028">
    <property type="entry name" value="TPR"/>
    <property type="match status" value="4"/>
</dbReference>
<dbReference type="Pfam" id="PF13181">
    <property type="entry name" value="TPR_8"/>
    <property type="match status" value="1"/>
</dbReference>
<dbReference type="Gene3D" id="1.25.40.10">
    <property type="entry name" value="Tetratricopeptide repeat domain"/>
    <property type="match status" value="1"/>
</dbReference>
<dbReference type="Proteomes" id="UP001149074">
    <property type="component" value="Unassembled WGS sequence"/>
</dbReference>
<dbReference type="PANTHER" id="PTHR44140">
    <property type="entry name" value="LD25575P"/>
    <property type="match status" value="1"/>
</dbReference>
<sequence>MRLSLESLTAALACLSTAYALQIPPDTPLSELISSAKAQLAKGSPRDALVYFDAAVARDPTNYITLYQRGAAHLSIGKNSQASDDFNRVLELKPDFEGALLQLSRLKARSAHWKEALHDLERAGKKSSPEYRELEEARDAAGQAFEAEKKGDWETCIAQAGVAIMKANMDLSLRQTRAHCRFERGDVEEGISDLAHVLQISPKLVEPHLQMSSMLFYALGDSDRGLAQIRKCLHTDPDSKPCNRLYKRERQLSKTLGKLHSALEARKFSNAVKLMVGDADENGLITNVKDDVAEARESGHIHHAASNNLYVFLVEKTCEAYREMRMLKKAGPFCAESIQLVPHSLHGLLYRAQAELDKDEFEDAVRTLSTAKEHHPHSQEVQSLLQKAQALLKRSKQKDYYKVLGVSRDADERTLKRAYRQLTKQHHPDKANAQGVSKEDAEKKMAAINEAYEVLSDPELRTRYDNGDDPNDPGSQQRGHGFHGSPFGQGGGQQFFFQQGGSQFKFSGQGFPNFAGGGFPFR</sequence>
<keyword evidence="5" id="KW-0256">Endoplasmic reticulum</keyword>
<keyword evidence="2 9" id="KW-0732">Signal</keyword>
<accession>A0A9W9G264</accession>
<dbReference type="CDD" id="cd06257">
    <property type="entry name" value="DnaJ"/>
    <property type="match status" value="1"/>
</dbReference>
<evidence type="ECO:0000256" key="8">
    <source>
        <dbReference type="SAM" id="MobiDB-lite"/>
    </source>
</evidence>
<dbReference type="AlphaFoldDB" id="A0A9W9G264"/>
<evidence type="ECO:0000256" key="4">
    <source>
        <dbReference type="ARBA" id="ARBA00022803"/>
    </source>
</evidence>
<evidence type="ECO:0000256" key="6">
    <source>
        <dbReference type="ARBA" id="ARBA00073740"/>
    </source>
</evidence>
<dbReference type="SUPFAM" id="SSF46565">
    <property type="entry name" value="Chaperone J-domain"/>
    <property type="match status" value="1"/>
</dbReference>
<dbReference type="InterPro" id="IPR019734">
    <property type="entry name" value="TPR_rpt"/>
</dbReference>
<dbReference type="PROSITE" id="PS50005">
    <property type="entry name" value="TPR"/>
    <property type="match status" value="1"/>
</dbReference>
<dbReference type="Pfam" id="PF00226">
    <property type="entry name" value="DnaJ"/>
    <property type="match status" value="1"/>
</dbReference>
<dbReference type="OrthoDB" id="1726119at2759"/>
<dbReference type="GO" id="GO:0034975">
    <property type="term" value="P:protein folding in endoplasmic reticulum"/>
    <property type="evidence" value="ECO:0007669"/>
    <property type="project" value="TreeGrafter"/>
</dbReference>
<dbReference type="PANTHER" id="PTHR44140:SF2">
    <property type="entry name" value="LD25575P"/>
    <property type="match status" value="1"/>
</dbReference>
<keyword evidence="4 7" id="KW-0802">TPR repeat</keyword>
<dbReference type="RefSeq" id="XP_056478811.1">
    <property type="nucleotide sequence ID" value="XM_056613770.1"/>
</dbReference>
<dbReference type="InterPro" id="IPR051727">
    <property type="entry name" value="DnaJ_C3_Co-chaperones"/>
</dbReference>
<organism evidence="11 12">
    <name type="scientific">Penicillium argentinense</name>
    <dbReference type="NCBI Taxonomy" id="1131581"/>
    <lineage>
        <taxon>Eukaryota</taxon>
        <taxon>Fungi</taxon>
        <taxon>Dikarya</taxon>
        <taxon>Ascomycota</taxon>
        <taxon>Pezizomycotina</taxon>
        <taxon>Eurotiomycetes</taxon>
        <taxon>Eurotiomycetidae</taxon>
        <taxon>Eurotiales</taxon>
        <taxon>Aspergillaceae</taxon>
        <taxon>Penicillium</taxon>
    </lineage>
</organism>
<dbReference type="GeneID" id="81352749"/>